<protein>
    <recommendedName>
        <fullName evidence="1">HTH cro/C1-type domain-containing protein</fullName>
    </recommendedName>
</protein>
<organism evidence="2 3">
    <name type="scientific">Janthinobacterium lividum</name>
    <dbReference type="NCBI Taxonomy" id="29581"/>
    <lineage>
        <taxon>Bacteria</taxon>
        <taxon>Pseudomonadati</taxon>
        <taxon>Pseudomonadota</taxon>
        <taxon>Betaproteobacteria</taxon>
        <taxon>Burkholderiales</taxon>
        <taxon>Oxalobacteraceae</taxon>
        <taxon>Janthinobacterium</taxon>
    </lineage>
</organism>
<evidence type="ECO:0000259" key="1">
    <source>
        <dbReference type="PROSITE" id="PS50943"/>
    </source>
</evidence>
<dbReference type="RefSeq" id="WP_071075311.1">
    <property type="nucleotide sequence ID" value="NZ_LFKP01000003.1"/>
</dbReference>
<evidence type="ECO:0000313" key="2">
    <source>
        <dbReference type="EMBL" id="OHV98128.1"/>
    </source>
</evidence>
<accession>A0A1S1UDB2</accession>
<proteinExistence type="predicted"/>
<dbReference type="EMBL" id="LFKP01000003">
    <property type="protein sequence ID" value="OHV98128.1"/>
    <property type="molecule type" value="Genomic_DNA"/>
</dbReference>
<dbReference type="SUPFAM" id="SSF47413">
    <property type="entry name" value="lambda repressor-like DNA-binding domains"/>
    <property type="match status" value="1"/>
</dbReference>
<dbReference type="Proteomes" id="UP000179840">
    <property type="component" value="Unassembled WGS sequence"/>
</dbReference>
<dbReference type="SMART" id="SM00530">
    <property type="entry name" value="HTH_XRE"/>
    <property type="match status" value="1"/>
</dbReference>
<sequence>MARTKKSVDKEELRQRRAVLYDAIEAGAITLQHAVKEMRAISRMTQAEFATHRGVSTKVIKEIESGKGNPTILTLNRIGQFFGLEVAFVRTETLREKKIAPTSAGAISPQ</sequence>
<evidence type="ECO:0000313" key="3">
    <source>
        <dbReference type="Proteomes" id="UP000179840"/>
    </source>
</evidence>
<dbReference type="GO" id="GO:0003677">
    <property type="term" value="F:DNA binding"/>
    <property type="evidence" value="ECO:0007669"/>
    <property type="project" value="InterPro"/>
</dbReference>
<dbReference type="Pfam" id="PF01381">
    <property type="entry name" value="HTH_3"/>
    <property type="match status" value="1"/>
</dbReference>
<dbReference type="AlphaFoldDB" id="A0A1S1UDB2"/>
<feature type="domain" description="HTH cro/C1-type" evidence="1">
    <location>
        <begin position="35"/>
        <end position="89"/>
    </location>
</feature>
<dbReference type="PROSITE" id="PS50943">
    <property type="entry name" value="HTH_CROC1"/>
    <property type="match status" value="1"/>
</dbReference>
<name>A0A1S1UDB2_9BURK</name>
<dbReference type="InterPro" id="IPR001387">
    <property type="entry name" value="Cro/C1-type_HTH"/>
</dbReference>
<dbReference type="Gene3D" id="1.10.260.40">
    <property type="entry name" value="lambda repressor-like DNA-binding domains"/>
    <property type="match status" value="1"/>
</dbReference>
<dbReference type="CDD" id="cd00093">
    <property type="entry name" value="HTH_XRE"/>
    <property type="match status" value="1"/>
</dbReference>
<comment type="caution">
    <text evidence="2">The sequence shown here is derived from an EMBL/GenBank/DDBJ whole genome shotgun (WGS) entry which is preliminary data.</text>
</comment>
<dbReference type="InterPro" id="IPR010982">
    <property type="entry name" value="Lambda_DNA-bd_dom_sf"/>
</dbReference>
<reference evidence="2 3" key="1">
    <citation type="submission" date="2015-06" db="EMBL/GenBank/DDBJ databases">
        <title>Draft genome sequencing of a biphenyl-degrading bacterium, Janthinobacterium lividum MEG1.</title>
        <authorList>
            <person name="Shimodaira J."/>
            <person name="Hatta T."/>
        </authorList>
    </citation>
    <scope>NUCLEOTIDE SEQUENCE [LARGE SCALE GENOMIC DNA]</scope>
    <source>
        <strain evidence="2 3">MEG1</strain>
    </source>
</reference>
<gene>
    <name evidence="2" type="ORF">AKG95_02375</name>
</gene>